<dbReference type="InterPro" id="IPR058647">
    <property type="entry name" value="BSH_CzcB-like"/>
</dbReference>
<evidence type="ECO:0000313" key="6">
    <source>
        <dbReference type="EMBL" id="CAD0008186.1"/>
    </source>
</evidence>
<evidence type="ECO:0000256" key="2">
    <source>
        <dbReference type="ARBA" id="ARBA00022448"/>
    </source>
</evidence>
<dbReference type="RefSeq" id="WP_031456217.1">
    <property type="nucleotide sequence ID" value="NZ_CAIJDO010000214.1"/>
</dbReference>
<reference evidence="6 7" key="1">
    <citation type="submission" date="2020-06" db="EMBL/GenBank/DDBJ databases">
        <authorList>
            <person name="Criscuolo A."/>
        </authorList>
    </citation>
    <scope>NUCLEOTIDE SEQUENCE [LARGE SCALE GENOMIC DNA]</scope>
    <source>
        <strain evidence="7">CIP 110025</strain>
    </source>
</reference>
<evidence type="ECO:0000259" key="5">
    <source>
        <dbReference type="Pfam" id="PF25973"/>
    </source>
</evidence>
<dbReference type="InterPro" id="IPR006143">
    <property type="entry name" value="RND_pump_MFP"/>
</dbReference>
<comment type="similarity">
    <text evidence="1">Belongs to the membrane fusion protein (MFP) (TC 8.A.1) family.</text>
</comment>
<dbReference type="GO" id="GO:0030313">
    <property type="term" value="C:cell envelope"/>
    <property type="evidence" value="ECO:0007669"/>
    <property type="project" value="TreeGrafter"/>
</dbReference>
<dbReference type="GO" id="GO:0016020">
    <property type="term" value="C:membrane"/>
    <property type="evidence" value="ECO:0007669"/>
    <property type="project" value="InterPro"/>
</dbReference>
<dbReference type="InterPro" id="IPR051909">
    <property type="entry name" value="MFP_Cation_Efflux"/>
</dbReference>
<protein>
    <submittedName>
        <fullName evidence="6">Efflux transporter periplasmic adaptor subunit</fullName>
    </submittedName>
</protein>
<dbReference type="Gene3D" id="2.40.30.170">
    <property type="match status" value="1"/>
</dbReference>
<dbReference type="SUPFAM" id="SSF111369">
    <property type="entry name" value="HlyD-like secretion proteins"/>
    <property type="match status" value="1"/>
</dbReference>
<gene>
    <name evidence="6" type="ORF">FLACHUCJ7_03668</name>
</gene>
<comment type="caution">
    <text evidence="6">The sequence shown here is derived from an EMBL/GenBank/DDBJ whole genome shotgun (WGS) entry which is preliminary data.</text>
</comment>
<dbReference type="Gene3D" id="2.40.420.20">
    <property type="match status" value="1"/>
</dbReference>
<keyword evidence="2" id="KW-0813">Transport</keyword>
<dbReference type="GO" id="GO:0022857">
    <property type="term" value="F:transmembrane transporter activity"/>
    <property type="evidence" value="ECO:0007669"/>
    <property type="project" value="InterPro"/>
</dbReference>
<dbReference type="Pfam" id="PF25973">
    <property type="entry name" value="BSH_CzcB"/>
    <property type="match status" value="1"/>
</dbReference>
<dbReference type="GO" id="GO:0015679">
    <property type="term" value="P:plasma membrane copper ion transport"/>
    <property type="evidence" value="ECO:0007669"/>
    <property type="project" value="TreeGrafter"/>
</dbReference>
<name>A0A6V6Z9G9_9FLAO</name>
<dbReference type="PROSITE" id="PS51257">
    <property type="entry name" value="PROKAR_LIPOPROTEIN"/>
    <property type="match status" value="1"/>
</dbReference>
<dbReference type="PANTHER" id="PTHR30097:SF4">
    <property type="entry name" value="SLR6042 PROTEIN"/>
    <property type="match status" value="1"/>
</dbReference>
<dbReference type="Gene3D" id="2.40.50.100">
    <property type="match status" value="1"/>
</dbReference>
<dbReference type="GO" id="GO:0060003">
    <property type="term" value="P:copper ion export"/>
    <property type="evidence" value="ECO:0007669"/>
    <property type="project" value="TreeGrafter"/>
</dbReference>
<feature type="domain" description="CusB-like beta-barrel" evidence="3">
    <location>
        <begin position="212"/>
        <end position="287"/>
    </location>
</feature>
<organism evidence="6 7">
    <name type="scientific">Flavobacterium chungangense</name>
    <dbReference type="NCBI Taxonomy" id="554283"/>
    <lineage>
        <taxon>Bacteria</taxon>
        <taxon>Pseudomonadati</taxon>
        <taxon>Bacteroidota</taxon>
        <taxon>Flavobacteriia</taxon>
        <taxon>Flavobacteriales</taxon>
        <taxon>Flavobacteriaceae</taxon>
        <taxon>Flavobacterium</taxon>
    </lineage>
</organism>
<feature type="domain" description="Multidrug resistance protein MdtA-like C-terminal permuted SH3" evidence="4">
    <location>
        <begin position="295"/>
        <end position="350"/>
    </location>
</feature>
<feature type="domain" description="CzcB-like barrel-sandwich hybrid" evidence="5">
    <location>
        <begin position="69"/>
        <end position="208"/>
    </location>
</feature>
<sequence>MKHKLIIGIAIVSLSIAGCKKEVENPQINTSFALSDNMLKSTTTAVAQTQPVTNELSFYGKITADNNKMIDVYPLVGGNVIKVNVELGDYVKKGQVLATIKSTDIADFEKQSLDAKSDLLVAKNNLKVAQELFDGKLNSESDVLQAKSEVNKAQSQLSKVQETYKIYNIKAGSIYEVTAPISGFVIQKSINQDMLLRNDRSENIFDIAEISEVWAMANINEIDINKVKLGIDADVTTISYPDQVFKGKVDKIFNVIDPETKAMKARVKLQNPGFLLKPDMNANIKLSFKEDKSMIAIPSDAIVFDKSKNFVMIFKDRNNIETRQVEVYRVVGKTTYISSGLKENEKVITNNQLFIYRALNE</sequence>
<dbReference type="Pfam" id="PF25967">
    <property type="entry name" value="RND-MFP_C"/>
    <property type="match status" value="1"/>
</dbReference>
<dbReference type="AlphaFoldDB" id="A0A6V6Z9G9"/>
<dbReference type="InterPro" id="IPR058627">
    <property type="entry name" value="MdtA-like_C"/>
</dbReference>
<dbReference type="Pfam" id="PF25954">
    <property type="entry name" value="Beta-barrel_RND_2"/>
    <property type="match status" value="1"/>
</dbReference>
<dbReference type="Proteomes" id="UP000556700">
    <property type="component" value="Unassembled WGS sequence"/>
</dbReference>
<keyword evidence="7" id="KW-1185">Reference proteome</keyword>
<dbReference type="PANTHER" id="PTHR30097">
    <property type="entry name" value="CATION EFFLUX SYSTEM PROTEIN CUSB"/>
    <property type="match status" value="1"/>
</dbReference>
<evidence type="ECO:0000259" key="3">
    <source>
        <dbReference type="Pfam" id="PF25954"/>
    </source>
</evidence>
<dbReference type="EMBL" id="CAIJDO010000214">
    <property type="protein sequence ID" value="CAD0008186.1"/>
    <property type="molecule type" value="Genomic_DNA"/>
</dbReference>
<accession>A0A6V6Z9G9</accession>
<dbReference type="FunFam" id="2.40.30.170:FF:000010">
    <property type="entry name" value="Efflux RND transporter periplasmic adaptor subunit"/>
    <property type="match status" value="1"/>
</dbReference>
<dbReference type="NCBIfam" id="TIGR01730">
    <property type="entry name" value="RND_mfp"/>
    <property type="match status" value="1"/>
</dbReference>
<evidence type="ECO:0000313" key="7">
    <source>
        <dbReference type="Proteomes" id="UP000556700"/>
    </source>
</evidence>
<dbReference type="InterPro" id="IPR058792">
    <property type="entry name" value="Beta-barrel_RND_2"/>
</dbReference>
<evidence type="ECO:0000259" key="4">
    <source>
        <dbReference type="Pfam" id="PF25967"/>
    </source>
</evidence>
<proteinExistence type="inferred from homology"/>
<evidence type="ECO:0000256" key="1">
    <source>
        <dbReference type="ARBA" id="ARBA00009477"/>
    </source>
</evidence>